<dbReference type="AlphaFoldDB" id="A0A5B0LKK6"/>
<dbReference type="InterPro" id="IPR032801">
    <property type="entry name" value="PXL2A/B/C"/>
</dbReference>
<proteinExistence type="predicted"/>
<dbReference type="Proteomes" id="UP000325313">
    <property type="component" value="Unassembled WGS sequence"/>
</dbReference>
<keyword evidence="4" id="KW-1185">Reference proteome</keyword>
<dbReference type="EMBL" id="VSWC01000080">
    <property type="protein sequence ID" value="KAA1092763.1"/>
    <property type="molecule type" value="Genomic_DNA"/>
</dbReference>
<dbReference type="OrthoDB" id="2505966at2759"/>
<dbReference type="Pfam" id="PF13911">
    <property type="entry name" value="AhpC-TSA_2"/>
    <property type="match status" value="1"/>
</dbReference>
<dbReference type="InterPro" id="IPR036249">
    <property type="entry name" value="Thioredoxin-like_sf"/>
</dbReference>
<feature type="compositionally biased region" description="Polar residues" evidence="1">
    <location>
        <begin position="625"/>
        <end position="637"/>
    </location>
</feature>
<dbReference type="Proteomes" id="UP000324748">
    <property type="component" value="Unassembled WGS sequence"/>
</dbReference>
<dbReference type="PANTHER" id="PTHR28630:SF3">
    <property type="entry name" value="PEROXIREDOXIN-LIKE 2C"/>
    <property type="match status" value="1"/>
</dbReference>
<evidence type="ECO:0000313" key="5">
    <source>
        <dbReference type="Proteomes" id="UP000325313"/>
    </source>
</evidence>
<comment type="caution">
    <text evidence="2">The sequence shown here is derived from an EMBL/GenBank/DDBJ whole genome shotgun (WGS) entry which is preliminary data.</text>
</comment>
<name>A0A5B0LKK6_PUCGR</name>
<evidence type="ECO:0000313" key="4">
    <source>
        <dbReference type="Proteomes" id="UP000324748"/>
    </source>
</evidence>
<sequence length="674" mass="75407">MSSMYNLVKTSRRSSSMDLDSTSSSSESKHQSMDMMSTVGGNLSMTVVIQPPSKQTLRLSFPGNYPIQQYSGHRRYESEESVESQHRYTLYSQESLGAISDASDDQNEGGGAHTNQLDPRLGSSITLANCYREPRDLPMSNSMSPQNSTESAVDPLLCVKRAPAPTYLSAQEWRTTAVVPSGSAEVIDIMETDRFTPLSNSLVVRNDVQRGLVIPRRPTITSSTAIALSPPRRIMSPKSVSPDIIDQFPSPPTCRALARFPIKEPSERLSQETEDDCFADWLQQIQDRYLSRQSVLSKQEAMLEFKHSILRTYNTATLNQEISVASDPVPLRINSFDFDTYRGFAATEMRNSTFASQGIHDLTTLSKTLTTCKISSSEGQTIDLCEEATFTEEEEKKEREELMKSTKLDEAQLCTIKDQDGKKVLFKDVIRNRQTLVIFLRFFWCAKCQDYVRTISKFFAPGTEARKKLDATNSTIVFIGTGSWKMISSYRTMLGCSFDFYTDTTTTSRLFRKMGLHRIMLGGSSDPATLHKTLTIWQTMVASAKSIPKLPLHHPGSFTQLGGEFCFQNLSLDYNHASATSAMKKQSKGFVGKLSIRSPKPNRENLLVAPRMEGLSSDPFRRSFMSKQPAQTSGSSSKDVLKTVRCIYANRMKSSASHGNFFRLFKSAGMDFPQ</sequence>
<evidence type="ECO:0000256" key="1">
    <source>
        <dbReference type="SAM" id="MobiDB-lite"/>
    </source>
</evidence>
<feature type="region of interest" description="Disordered" evidence="1">
    <location>
        <begin position="618"/>
        <end position="637"/>
    </location>
</feature>
<feature type="region of interest" description="Disordered" evidence="1">
    <location>
        <begin position="100"/>
        <end position="120"/>
    </location>
</feature>
<dbReference type="PANTHER" id="PTHR28630">
    <property type="match status" value="1"/>
</dbReference>
<evidence type="ECO:0000313" key="3">
    <source>
        <dbReference type="EMBL" id="KAA1092763.1"/>
    </source>
</evidence>
<feature type="compositionally biased region" description="Low complexity" evidence="1">
    <location>
        <begin position="13"/>
        <end position="26"/>
    </location>
</feature>
<dbReference type="SUPFAM" id="SSF52833">
    <property type="entry name" value="Thioredoxin-like"/>
    <property type="match status" value="1"/>
</dbReference>
<reference evidence="4 5" key="1">
    <citation type="submission" date="2019-05" db="EMBL/GenBank/DDBJ databases">
        <title>Emergence of the Ug99 lineage of the wheat stem rust pathogen through somatic hybridization.</title>
        <authorList>
            <person name="Li F."/>
            <person name="Upadhyaya N.M."/>
            <person name="Sperschneider J."/>
            <person name="Matny O."/>
            <person name="Nguyen-Phuc H."/>
            <person name="Mago R."/>
            <person name="Raley C."/>
            <person name="Miller M.E."/>
            <person name="Silverstein K.A.T."/>
            <person name="Henningsen E."/>
            <person name="Hirsch C.D."/>
            <person name="Visser B."/>
            <person name="Pretorius Z.A."/>
            <person name="Steffenson B.J."/>
            <person name="Schwessinger B."/>
            <person name="Dodds P.N."/>
            <person name="Figueroa M."/>
        </authorList>
    </citation>
    <scope>NUCLEOTIDE SEQUENCE [LARGE SCALE GENOMIC DNA]</scope>
    <source>
        <strain evidence="3">21-0</strain>
        <strain evidence="2 5">Ug99</strain>
    </source>
</reference>
<dbReference type="EMBL" id="VDEP01000515">
    <property type="protein sequence ID" value="KAA1064168.1"/>
    <property type="molecule type" value="Genomic_DNA"/>
</dbReference>
<dbReference type="Gene3D" id="3.40.30.10">
    <property type="entry name" value="Glutaredoxin"/>
    <property type="match status" value="1"/>
</dbReference>
<accession>A0A5B0LKK6</accession>
<evidence type="ECO:0000313" key="2">
    <source>
        <dbReference type="EMBL" id="KAA1064168.1"/>
    </source>
</evidence>
<protein>
    <submittedName>
        <fullName evidence="2">Uncharacterized protein</fullName>
    </submittedName>
</protein>
<gene>
    <name evidence="3" type="ORF">PGT21_013408</name>
    <name evidence="2" type="ORF">PGTUg99_015595</name>
</gene>
<feature type="region of interest" description="Disordered" evidence="1">
    <location>
        <begin position="1"/>
        <end position="33"/>
    </location>
</feature>
<organism evidence="2 5">
    <name type="scientific">Puccinia graminis f. sp. tritici</name>
    <dbReference type="NCBI Taxonomy" id="56615"/>
    <lineage>
        <taxon>Eukaryota</taxon>
        <taxon>Fungi</taxon>
        <taxon>Dikarya</taxon>
        <taxon>Basidiomycota</taxon>
        <taxon>Pucciniomycotina</taxon>
        <taxon>Pucciniomycetes</taxon>
        <taxon>Pucciniales</taxon>
        <taxon>Pucciniaceae</taxon>
        <taxon>Puccinia</taxon>
    </lineage>
</organism>